<evidence type="ECO:0000313" key="1">
    <source>
        <dbReference type="EMBL" id="AZN41407.1"/>
    </source>
</evidence>
<sequence>MNAILIIASVSVFLILAFVLLRTSSWKTVMTAPGSQADELQNKHAYLHGRGIRSRIREQDGHPVAGITTGTMHASEQYAAMNLQVHKDDIERAHEVLEDYTHELHTSNSPLL</sequence>
<reference evidence="2" key="1">
    <citation type="submission" date="2018-12" db="EMBL/GenBank/DDBJ databases">
        <title>Genome sequence of Peanibacillus sp.</title>
        <authorList>
            <person name="Subramani G."/>
            <person name="Srinivasan S."/>
            <person name="Kim M.K."/>
        </authorList>
    </citation>
    <scope>NUCLEOTIDE SEQUENCE [LARGE SCALE GENOMIC DNA]</scope>
    <source>
        <strain evidence="2">18JY67-1</strain>
    </source>
</reference>
<dbReference type="AlphaFoldDB" id="A0A3Q8X6V6"/>
<organism evidence="1 2">
    <name type="scientific">Paenibacillus albus</name>
    <dbReference type="NCBI Taxonomy" id="2495582"/>
    <lineage>
        <taxon>Bacteria</taxon>
        <taxon>Bacillati</taxon>
        <taxon>Bacillota</taxon>
        <taxon>Bacilli</taxon>
        <taxon>Bacillales</taxon>
        <taxon>Paenibacillaceae</taxon>
        <taxon>Paenibacillus</taxon>
    </lineage>
</organism>
<gene>
    <name evidence="1" type="ORF">EJC50_18305</name>
</gene>
<dbReference type="EMBL" id="CP034437">
    <property type="protein sequence ID" value="AZN41407.1"/>
    <property type="molecule type" value="Genomic_DNA"/>
</dbReference>
<name>A0A3Q8X6V6_9BACL</name>
<evidence type="ECO:0000313" key="2">
    <source>
        <dbReference type="Proteomes" id="UP000272528"/>
    </source>
</evidence>
<dbReference type="OrthoDB" id="2620189at2"/>
<keyword evidence="2" id="KW-1185">Reference proteome</keyword>
<proteinExistence type="predicted"/>
<protein>
    <submittedName>
        <fullName evidence="1">Uncharacterized protein</fullName>
    </submittedName>
</protein>
<dbReference type="RefSeq" id="WP_126017114.1">
    <property type="nucleotide sequence ID" value="NZ_CP034437.1"/>
</dbReference>
<accession>A0A3Q8X6V6</accession>
<dbReference type="Proteomes" id="UP000272528">
    <property type="component" value="Chromosome"/>
</dbReference>
<dbReference type="KEGG" id="palb:EJC50_18305"/>